<keyword evidence="3" id="KW-1185">Reference proteome</keyword>
<evidence type="ECO:0000313" key="3">
    <source>
        <dbReference type="Proteomes" id="UP000602510"/>
    </source>
</evidence>
<evidence type="ECO:0000313" key="2">
    <source>
        <dbReference type="EMBL" id="KAF4039691.1"/>
    </source>
</evidence>
<proteinExistence type="predicted"/>
<feature type="region of interest" description="Disordered" evidence="1">
    <location>
        <begin position="1"/>
        <end position="22"/>
    </location>
</feature>
<evidence type="ECO:0000256" key="1">
    <source>
        <dbReference type="SAM" id="MobiDB-lite"/>
    </source>
</evidence>
<name>A0A833SDN7_PHYIN</name>
<protein>
    <submittedName>
        <fullName evidence="2">Uncharacterized protein</fullName>
    </submittedName>
</protein>
<reference evidence="2" key="1">
    <citation type="submission" date="2020-04" db="EMBL/GenBank/DDBJ databases">
        <title>Hybrid Assembly of Korean Phytophthora infestans isolates.</title>
        <authorList>
            <person name="Prokchorchik M."/>
            <person name="Lee Y."/>
            <person name="Seo J."/>
            <person name="Cho J.-H."/>
            <person name="Park Y.-E."/>
            <person name="Jang D.-C."/>
            <person name="Im J.-S."/>
            <person name="Choi J.-G."/>
            <person name="Park H.-J."/>
            <person name="Lee G.-B."/>
            <person name="Lee Y.-G."/>
            <person name="Hong S.-Y."/>
            <person name="Cho K."/>
            <person name="Sohn K.H."/>
        </authorList>
    </citation>
    <scope>NUCLEOTIDE SEQUENCE</scope>
    <source>
        <strain evidence="2">KR_1_A1</strain>
    </source>
</reference>
<comment type="caution">
    <text evidence="2">The sequence shown here is derived from an EMBL/GenBank/DDBJ whole genome shotgun (WGS) entry which is preliminary data.</text>
</comment>
<dbReference type="AlphaFoldDB" id="A0A833SDN7"/>
<feature type="compositionally biased region" description="Basic residues" evidence="1">
    <location>
        <begin position="175"/>
        <end position="184"/>
    </location>
</feature>
<dbReference type="Proteomes" id="UP000602510">
    <property type="component" value="Unassembled WGS sequence"/>
</dbReference>
<organism evidence="2 3">
    <name type="scientific">Phytophthora infestans</name>
    <name type="common">Potato late blight agent</name>
    <name type="synonym">Botrytis infestans</name>
    <dbReference type="NCBI Taxonomy" id="4787"/>
    <lineage>
        <taxon>Eukaryota</taxon>
        <taxon>Sar</taxon>
        <taxon>Stramenopiles</taxon>
        <taxon>Oomycota</taxon>
        <taxon>Peronosporomycetes</taxon>
        <taxon>Peronosporales</taxon>
        <taxon>Peronosporaceae</taxon>
        <taxon>Phytophthora</taxon>
    </lineage>
</organism>
<dbReference type="EMBL" id="WSZM01000167">
    <property type="protein sequence ID" value="KAF4039691.1"/>
    <property type="molecule type" value="Genomic_DNA"/>
</dbReference>
<sequence length="217" mass="23581">MDVPSWHPANQNSDAARRLAMSGEASAPKRVIYEVVDTSTKAEREMVATDEENVALGGGRGLLDPSDRMYLVDQTLLEQHTRNREKMERQAALQAFRSNALKVQVHKTEIIVAASGSGKKSTMPTEKKTVVVVKAKKKRQATSSGKETNQAKKSRTMSGTTTLDGEEGQMSAKSAKVKTEKKRNKSDTNATSTAKPPAKNPATALLLQDYSSSSDDE</sequence>
<gene>
    <name evidence="2" type="ORF">GN244_ATG08079</name>
</gene>
<feature type="region of interest" description="Disordered" evidence="1">
    <location>
        <begin position="133"/>
        <end position="217"/>
    </location>
</feature>
<accession>A0A833SDN7</accession>
<feature type="compositionally biased region" description="Low complexity" evidence="1">
    <location>
        <begin position="190"/>
        <end position="217"/>
    </location>
</feature>